<dbReference type="GO" id="GO:0009307">
    <property type="term" value="P:DNA restriction-modification system"/>
    <property type="evidence" value="ECO:0007669"/>
    <property type="project" value="UniProtKB-KW"/>
</dbReference>
<dbReference type="EMBL" id="CP002355">
    <property type="protein sequence ID" value="ADR33564.1"/>
    <property type="molecule type" value="Genomic_DNA"/>
</dbReference>
<evidence type="ECO:0000259" key="4">
    <source>
        <dbReference type="Pfam" id="PF01420"/>
    </source>
</evidence>
<dbReference type="CDD" id="cd17515">
    <property type="entry name" value="RMtype1_S_MjaORF132P_Sau1132ORF3780P-TRD1-CR1_like"/>
    <property type="match status" value="1"/>
</dbReference>
<dbReference type="InterPro" id="IPR044946">
    <property type="entry name" value="Restrct_endonuc_typeI_TRD_sf"/>
</dbReference>
<dbReference type="SUPFAM" id="SSF116734">
    <property type="entry name" value="DNA methylase specificity domain"/>
    <property type="match status" value="2"/>
</dbReference>
<keyword evidence="3" id="KW-0238">DNA-binding</keyword>
<dbReference type="RefSeq" id="WP_013459761.1">
    <property type="nucleotide sequence ID" value="NC_014762.1"/>
</dbReference>
<dbReference type="Gene3D" id="3.90.220.20">
    <property type="entry name" value="DNA methylase specificity domains"/>
    <property type="match status" value="2"/>
</dbReference>
<sequence>MSELYELPNGWVYKQLDEIVFRMHQGVNTAADKVEFYSDGYPIIQSRNITSGELHFENIKYVNEEDWNLYEKKYKPKINDILLSNIGTIGKSIIVNQNDNFLIHWNIFLIEPQTELVSAQFLKVFLDKLDNDSYYDQFLKGATVKFVSKKNLASTLIPLPPLQEQQRIVSKLDSLFEKIDKAISLHQKNIDEADVFMGSVLNEVFEEMDGQYKKEKLEKFDRKMSAGGTPLRAKNEYWDDGTIEWFSSGELNQQFTLPAKERITDEGLKNSSAKLFSKGTLLIGMYDTAAMKMSILHTDGSCNQAIVGIKPNEDELNIFFLKYQLEYLKPKILEERQGVRQQNLNLSKIKNVEIELPPLPIQQKVVVYLDSVSEKMEKVKTIQKEKMESLKALKASILDKAFRGEL</sequence>
<dbReference type="PANTHER" id="PTHR30408:SF12">
    <property type="entry name" value="TYPE I RESTRICTION ENZYME MJAVIII SPECIFICITY SUBUNIT"/>
    <property type="match status" value="1"/>
</dbReference>
<keyword evidence="2" id="KW-0680">Restriction system</keyword>
<comment type="similarity">
    <text evidence="1">Belongs to the type-I restriction system S methylase family.</text>
</comment>
<keyword evidence="6" id="KW-1185">Reference proteome</keyword>
<evidence type="ECO:0000256" key="3">
    <source>
        <dbReference type="ARBA" id="ARBA00023125"/>
    </source>
</evidence>
<dbReference type="STRING" id="709032.Sulku_0898"/>
<evidence type="ECO:0000256" key="1">
    <source>
        <dbReference type="ARBA" id="ARBA00010923"/>
    </source>
</evidence>
<organism evidence="5 6">
    <name type="scientific">Sulfuricurvum kujiense (strain ATCC BAA-921 / DSM 16994 / JCM 11577 / YK-1)</name>
    <dbReference type="NCBI Taxonomy" id="709032"/>
    <lineage>
        <taxon>Bacteria</taxon>
        <taxon>Pseudomonadati</taxon>
        <taxon>Campylobacterota</taxon>
        <taxon>Epsilonproteobacteria</taxon>
        <taxon>Campylobacterales</taxon>
        <taxon>Sulfurimonadaceae</taxon>
        <taxon>Sulfuricurvum</taxon>
    </lineage>
</organism>
<dbReference type="CDD" id="cd17246">
    <property type="entry name" value="RMtype1_S_SonII-TRD2-CR2_like"/>
    <property type="match status" value="1"/>
</dbReference>
<dbReference type="GO" id="GO:0003677">
    <property type="term" value="F:DNA binding"/>
    <property type="evidence" value="ECO:0007669"/>
    <property type="project" value="UniProtKB-KW"/>
</dbReference>
<reference evidence="5 6" key="1">
    <citation type="journal article" date="2012" name="Stand. Genomic Sci.">
        <title>Complete genome sequence of the sulfur compounds oxidizing chemolithoautotroph Sulfuricurvum kujiense type strain (YK-1(T)).</title>
        <authorList>
            <person name="Han C."/>
            <person name="Kotsyurbenko O."/>
            <person name="Chertkov O."/>
            <person name="Held B."/>
            <person name="Lapidus A."/>
            <person name="Nolan M."/>
            <person name="Lucas S."/>
            <person name="Hammon N."/>
            <person name="Deshpande S."/>
            <person name="Cheng J.F."/>
            <person name="Tapia R."/>
            <person name="Goodwin L.A."/>
            <person name="Pitluck S."/>
            <person name="Liolios K."/>
            <person name="Pagani I."/>
            <person name="Ivanova N."/>
            <person name="Mavromatis K."/>
            <person name="Mikhailova N."/>
            <person name="Pati A."/>
            <person name="Chen A."/>
            <person name="Palaniappan K."/>
            <person name="Land M."/>
            <person name="Hauser L."/>
            <person name="Chang Y.J."/>
            <person name="Jeffries C.D."/>
            <person name="Brambilla E.M."/>
            <person name="Rohde M."/>
            <person name="Spring S."/>
            <person name="Sikorski J."/>
            <person name="Goker M."/>
            <person name="Woyke T."/>
            <person name="Bristow J."/>
            <person name="Eisen J.A."/>
            <person name="Markowitz V."/>
            <person name="Hugenholtz P."/>
            <person name="Kyrpides N.C."/>
            <person name="Klenk H.P."/>
            <person name="Detter J.C."/>
        </authorList>
    </citation>
    <scope>NUCLEOTIDE SEQUENCE [LARGE SCALE GENOMIC DNA]</scope>
    <source>
        <strain evidence="6">ATCC BAA-921 / DSM 16994 / JCM 11577 / YK-1</strain>
    </source>
</reference>
<dbReference type="PANTHER" id="PTHR30408">
    <property type="entry name" value="TYPE-1 RESTRICTION ENZYME ECOKI SPECIFICITY PROTEIN"/>
    <property type="match status" value="1"/>
</dbReference>
<dbReference type="InterPro" id="IPR000055">
    <property type="entry name" value="Restrct_endonuc_typeI_TRD"/>
</dbReference>
<evidence type="ECO:0000313" key="5">
    <source>
        <dbReference type="EMBL" id="ADR33564.1"/>
    </source>
</evidence>
<dbReference type="KEGG" id="sku:Sulku_0898"/>
<dbReference type="Proteomes" id="UP000008721">
    <property type="component" value="Chromosome"/>
</dbReference>
<dbReference type="AlphaFoldDB" id="E4U2B4"/>
<dbReference type="HOGENOM" id="CLU_021095_10_3_7"/>
<proteinExistence type="inferred from homology"/>
<dbReference type="InterPro" id="IPR052021">
    <property type="entry name" value="Type-I_RS_S_subunit"/>
</dbReference>
<protein>
    <submittedName>
        <fullName evidence="5">Restriction modification system DNA specificity domain</fullName>
    </submittedName>
</protein>
<feature type="domain" description="Type I restriction modification DNA specificity" evidence="4">
    <location>
        <begin position="233"/>
        <end position="383"/>
    </location>
</feature>
<dbReference type="Pfam" id="PF01420">
    <property type="entry name" value="Methylase_S"/>
    <property type="match status" value="2"/>
</dbReference>
<accession>E4U2B4</accession>
<evidence type="ECO:0000313" key="6">
    <source>
        <dbReference type="Proteomes" id="UP000008721"/>
    </source>
</evidence>
<evidence type="ECO:0000256" key="2">
    <source>
        <dbReference type="ARBA" id="ARBA00022747"/>
    </source>
</evidence>
<dbReference type="REBASE" id="29559">
    <property type="entry name" value="S.SkuORF897P"/>
</dbReference>
<feature type="domain" description="Type I restriction modification DNA specificity" evidence="4">
    <location>
        <begin position="8"/>
        <end position="180"/>
    </location>
</feature>
<gene>
    <name evidence="5" type="ordered locus">Sulku_0898</name>
</gene>
<dbReference type="eggNOG" id="COG0732">
    <property type="taxonomic scope" value="Bacteria"/>
</dbReference>
<name>E4U2B4_SULKY</name>
<dbReference type="OrthoDB" id="5363772at2"/>